<evidence type="ECO:0000256" key="4">
    <source>
        <dbReference type="ARBA" id="ARBA00022729"/>
    </source>
</evidence>
<keyword evidence="4 8" id="KW-0732">Signal</keyword>
<protein>
    <recommendedName>
        <fullName evidence="3">Thiol:disulfide interchange protein DsbA</fullName>
    </recommendedName>
</protein>
<dbReference type="InterPro" id="IPR023205">
    <property type="entry name" value="DsbA/DsbL"/>
</dbReference>
<evidence type="ECO:0000256" key="2">
    <source>
        <dbReference type="ARBA" id="ARBA00005791"/>
    </source>
</evidence>
<dbReference type="InterPro" id="IPR013766">
    <property type="entry name" value="Thioredoxin_domain"/>
</dbReference>
<dbReference type="InterPro" id="IPR017937">
    <property type="entry name" value="Thioredoxin_CS"/>
</dbReference>
<proteinExistence type="inferred from homology"/>
<dbReference type="PROSITE" id="PS51352">
    <property type="entry name" value="THIOREDOXIN_2"/>
    <property type="match status" value="1"/>
</dbReference>
<dbReference type="RefSeq" id="WP_057941419.1">
    <property type="nucleotide sequence ID" value="NZ_CP011131.1"/>
</dbReference>
<organism evidence="10 11">
    <name type="scientific">Lysobacter gummosus</name>
    <dbReference type="NCBI Taxonomy" id="262324"/>
    <lineage>
        <taxon>Bacteria</taxon>
        <taxon>Pseudomonadati</taxon>
        <taxon>Pseudomonadota</taxon>
        <taxon>Gammaproteobacteria</taxon>
        <taxon>Lysobacterales</taxon>
        <taxon>Lysobacteraceae</taxon>
        <taxon>Lysobacter</taxon>
    </lineage>
</organism>
<dbReference type="InterPro" id="IPR050824">
    <property type="entry name" value="Thiol_disulfide_DsbA"/>
</dbReference>
<keyword evidence="7" id="KW-0676">Redox-active center</keyword>
<evidence type="ECO:0000256" key="5">
    <source>
        <dbReference type="ARBA" id="ARBA00022764"/>
    </source>
</evidence>
<dbReference type="PANTHER" id="PTHR35891">
    <property type="entry name" value="THIOL:DISULFIDE INTERCHANGE PROTEIN DSBA"/>
    <property type="match status" value="1"/>
</dbReference>
<gene>
    <name evidence="10" type="ORF">MOV92_02385</name>
</gene>
<comment type="subcellular location">
    <subcellularLocation>
        <location evidence="1">Periplasm</location>
    </subcellularLocation>
</comment>
<feature type="signal peptide" evidence="8">
    <location>
        <begin position="1"/>
        <end position="20"/>
    </location>
</feature>
<dbReference type="PROSITE" id="PS00194">
    <property type="entry name" value="THIOREDOXIN_1"/>
    <property type="match status" value="1"/>
</dbReference>
<evidence type="ECO:0000256" key="7">
    <source>
        <dbReference type="ARBA" id="ARBA00023284"/>
    </source>
</evidence>
<dbReference type="Proteomes" id="UP000829194">
    <property type="component" value="Chromosome"/>
</dbReference>
<dbReference type="SUPFAM" id="SSF52833">
    <property type="entry name" value="Thioredoxin-like"/>
    <property type="match status" value="1"/>
</dbReference>
<dbReference type="PANTHER" id="PTHR35891:SF2">
    <property type="entry name" value="THIOL:DISULFIDE INTERCHANGE PROTEIN DSBA"/>
    <property type="match status" value="1"/>
</dbReference>
<feature type="chain" id="PRO_5046446535" description="Thiol:disulfide interchange protein DsbA" evidence="8">
    <location>
        <begin position="21"/>
        <end position="225"/>
    </location>
</feature>
<dbReference type="Pfam" id="PF01323">
    <property type="entry name" value="DSBA"/>
    <property type="match status" value="1"/>
</dbReference>
<dbReference type="Gene3D" id="3.40.30.10">
    <property type="entry name" value="Glutaredoxin"/>
    <property type="match status" value="1"/>
</dbReference>
<evidence type="ECO:0000256" key="3">
    <source>
        <dbReference type="ARBA" id="ARBA00013831"/>
    </source>
</evidence>
<dbReference type="InterPro" id="IPR036249">
    <property type="entry name" value="Thioredoxin-like_sf"/>
</dbReference>
<evidence type="ECO:0000313" key="10">
    <source>
        <dbReference type="EMBL" id="UNP30148.1"/>
    </source>
</evidence>
<dbReference type="EMBL" id="CP093547">
    <property type="protein sequence ID" value="UNP30148.1"/>
    <property type="molecule type" value="Genomic_DNA"/>
</dbReference>
<evidence type="ECO:0000256" key="1">
    <source>
        <dbReference type="ARBA" id="ARBA00004418"/>
    </source>
</evidence>
<evidence type="ECO:0000256" key="8">
    <source>
        <dbReference type="SAM" id="SignalP"/>
    </source>
</evidence>
<comment type="similarity">
    <text evidence="2">Belongs to the thioredoxin family. DsbA subfamily.</text>
</comment>
<evidence type="ECO:0000259" key="9">
    <source>
        <dbReference type="PROSITE" id="PS51352"/>
    </source>
</evidence>
<reference evidence="10 11" key="1">
    <citation type="submission" date="2022-03" db="EMBL/GenBank/DDBJ databases">
        <title>Complete genome sequence of Lysobacter capsici VKM B-2533 and Lysobacter gummosus 10.1.1, promising sources of lytic agents.</title>
        <authorList>
            <person name="Tarlachkov S.V."/>
            <person name="Kudryakova I.V."/>
            <person name="Afoshin A.S."/>
            <person name="Leontyevskaya E.A."/>
            <person name="Leontyevskaya N.V."/>
        </authorList>
    </citation>
    <scope>NUCLEOTIDE SEQUENCE [LARGE SCALE GENOMIC DNA]</scope>
    <source>
        <strain evidence="10 11">10.1.1</strain>
    </source>
</reference>
<sequence length="225" mass="24220">MKRRLATLLLLAALPFAAFAAPKAAAPAGPAPEPGVDYVEIEGGKPFAPVAGKIEVVEIFGYTCPHCAHFEPQISAWKNKLPTDVNFVPLAAPWGSYWTPYAQAFYTAQSLKLLPQTHDAVFKALHEERTLPIQNASAAQIGAFYAKYGANAQTFAATMTSPAIEQAMKRASDFIMASGVDGTPAMVVAGKYRITTQKGFDDMLRVADHLIAQERGAKAKPKAKR</sequence>
<keyword evidence="5" id="KW-0574">Periplasm</keyword>
<evidence type="ECO:0000313" key="11">
    <source>
        <dbReference type="Proteomes" id="UP000829194"/>
    </source>
</evidence>
<evidence type="ECO:0000256" key="6">
    <source>
        <dbReference type="ARBA" id="ARBA00023157"/>
    </source>
</evidence>
<name>A0ABY3XC14_9GAMM</name>
<dbReference type="CDD" id="cd03019">
    <property type="entry name" value="DsbA_DsbA"/>
    <property type="match status" value="1"/>
</dbReference>
<keyword evidence="6" id="KW-1015">Disulfide bond</keyword>
<accession>A0ABY3XC14</accession>
<keyword evidence="11" id="KW-1185">Reference proteome</keyword>
<feature type="domain" description="Thioredoxin" evidence="9">
    <location>
        <begin position="20"/>
        <end position="212"/>
    </location>
</feature>
<dbReference type="InterPro" id="IPR001853">
    <property type="entry name" value="DSBA-like_thioredoxin_dom"/>
</dbReference>